<evidence type="ECO:0000256" key="7">
    <source>
        <dbReference type="ARBA" id="ARBA00022692"/>
    </source>
</evidence>
<evidence type="ECO:0000256" key="6">
    <source>
        <dbReference type="ARBA" id="ARBA00022679"/>
    </source>
</evidence>
<comment type="subcellular location">
    <subcellularLocation>
        <location evidence="1">Membrane</location>
        <topology evidence="1">Single-pass type I membrane protein</topology>
    </subcellularLocation>
</comment>
<keyword evidence="8" id="KW-0732">Signal</keyword>
<evidence type="ECO:0000256" key="5">
    <source>
        <dbReference type="ARBA" id="ARBA00022614"/>
    </source>
</evidence>
<dbReference type="FunFam" id="3.30.200.20:FF:000309">
    <property type="entry name" value="Leucine-rich repeat receptor protein kinase MSP1"/>
    <property type="match status" value="1"/>
</dbReference>
<dbReference type="InterPro" id="IPR051420">
    <property type="entry name" value="Ser_Thr_Kinases_DiverseReg"/>
</dbReference>
<dbReference type="PANTHER" id="PTHR48005:SF72">
    <property type="entry name" value="REPEAT RECEPTOR-LIKE PROTEIN KINASE FAMILY PROTEIN, PUTATIVE-RELATED"/>
    <property type="match status" value="1"/>
</dbReference>
<keyword evidence="6" id="KW-0808">Transferase</keyword>
<evidence type="ECO:0000256" key="2">
    <source>
        <dbReference type="ARBA" id="ARBA00012513"/>
    </source>
</evidence>
<organism evidence="20 21">
    <name type="scientific">Durio zibethinus</name>
    <name type="common">Durian</name>
    <dbReference type="NCBI Taxonomy" id="66656"/>
    <lineage>
        <taxon>Eukaryota</taxon>
        <taxon>Viridiplantae</taxon>
        <taxon>Streptophyta</taxon>
        <taxon>Embryophyta</taxon>
        <taxon>Tracheophyta</taxon>
        <taxon>Spermatophyta</taxon>
        <taxon>Magnoliopsida</taxon>
        <taxon>eudicotyledons</taxon>
        <taxon>Gunneridae</taxon>
        <taxon>Pentapetalae</taxon>
        <taxon>rosids</taxon>
        <taxon>malvids</taxon>
        <taxon>Malvales</taxon>
        <taxon>Malvaceae</taxon>
        <taxon>Helicteroideae</taxon>
        <taxon>Durio</taxon>
    </lineage>
</organism>
<dbReference type="Pfam" id="PF00560">
    <property type="entry name" value="LRR_1"/>
    <property type="match status" value="2"/>
</dbReference>
<evidence type="ECO:0000313" key="20">
    <source>
        <dbReference type="Proteomes" id="UP000515121"/>
    </source>
</evidence>
<evidence type="ECO:0000259" key="19">
    <source>
        <dbReference type="PROSITE" id="PS50011"/>
    </source>
</evidence>
<reference evidence="21" key="1">
    <citation type="submission" date="2025-08" db="UniProtKB">
        <authorList>
            <consortium name="RefSeq"/>
        </authorList>
    </citation>
    <scope>IDENTIFICATION</scope>
    <source>
        <tissue evidence="21">Fruit stalk</tissue>
    </source>
</reference>
<feature type="domain" description="Protein kinase" evidence="19">
    <location>
        <begin position="231"/>
        <end position="384"/>
    </location>
</feature>
<keyword evidence="15" id="KW-0675">Receptor</keyword>
<name>A0A6P5XX93_DURZI</name>
<dbReference type="AlphaFoldDB" id="A0A6P5XX93"/>
<evidence type="ECO:0000256" key="1">
    <source>
        <dbReference type="ARBA" id="ARBA00004479"/>
    </source>
</evidence>
<keyword evidence="12" id="KW-0067">ATP-binding</keyword>
<dbReference type="OrthoDB" id="1000855at2759"/>
<dbReference type="Proteomes" id="UP000515121">
    <property type="component" value="Unplaced"/>
</dbReference>
<keyword evidence="5" id="KW-0433">Leucine-rich repeat</keyword>
<dbReference type="PROSITE" id="PS00109">
    <property type="entry name" value="PROTEIN_KINASE_TYR"/>
    <property type="match status" value="1"/>
</dbReference>
<keyword evidence="13" id="KW-1133">Transmembrane helix</keyword>
<protein>
    <recommendedName>
        <fullName evidence="2">non-specific serine/threonine protein kinase</fullName>
        <ecNumber evidence="2">2.7.11.1</ecNumber>
    </recommendedName>
</protein>
<keyword evidence="11" id="KW-0418">Kinase</keyword>
<dbReference type="InterPro" id="IPR032675">
    <property type="entry name" value="LRR_dom_sf"/>
</dbReference>
<keyword evidence="3" id="KW-0723">Serine/threonine-protein kinase</keyword>
<keyword evidence="16" id="KW-0325">Glycoprotein</keyword>
<dbReference type="InterPro" id="IPR008266">
    <property type="entry name" value="Tyr_kinase_AS"/>
</dbReference>
<dbReference type="KEGG" id="dzi:111286950"/>
<dbReference type="EC" id="2.7.11.1" evidence="2"/>
<keyword evidence="9" id="KW-0677">Repeat</keyword>
<evidence type="ECO:0000256" key="12">
    <source>
        <dbReference type="ARBA" id="ARBA00022840"/>
    </source>
</evidence>
<evidence type="ECO:0000256" key="14">
    <source>
        <dbReference type="ARBA" id="ARBA00023136"/>
    </source>
</evidence>
<keyword evidence="20" id="KW-1185">Reference proteome</keyword>
<proteinExistence type="predicted"/>
<dbReference type="PANTHER" id="PTHR48005">
    <property type="entry name" value="LEUCINE RICH REPEAT KINASE 2"/>
    <property type="match status" value="1"/>
</dbReference>
<evidence type="ECO:0000256" key="10">
    <source>
        <dbReference type="ARBA" id="ARBA00022741"/>
    </source>
</evidence>
<evidence type="ECO:0000256" key="4">
    <source>
        <dbReference type="ARBA" id="ARBA00022553"/>
    </source>
</evidence>
<keyword evidence="14" id="KW-0472">Membrane</keyword>
<evidence type="ECO:0000256" key="13">
    <source>
        <dbReference type="ARBA" id="ARBA00022989"/>
    </source>
</evidence>
<evidence type="ECO:0000256" key="16">
    <source>
        <dbReference type="ARBA" id="ARBA00023180"/>
    </source>
</evidence>
<dbReference type="InterPro" id="IPR001611">
    <property type="entry name" value="Leu-rich_rpt"/>
</dbReference>
<dbReference type="InterPro" id="IPR000719">
    <property type="entry name" value="Prot_kinase_dom"/>
</dbReference>
<sequence>MPRWTTRLPFDYQQQFNGSYSSKFEKLQKFIQSISEAFGVYPNLYYIALSNNRFYGELSPKWGQCHNLTWPQISNNNIFGKTPPKLKCTTQLEELDLSSNHLVGEIPKELGALTLMFRRLLSGNQLSNKIPPEIGVLSNLRHLNLASNNLSGTIPYQLGECSKLLNLNLSKNKLGESIPFSIASYMFPYSLPKESHQKSESGEAQLGDIFKVWGYNGRILYENIIEVTEDFNSNYCIGSGGDGNVYKAVLPIGQVVAVNKLHQSEDSMISNNLKVFESEIHALSEIRHRNIVKLYGFCSYPKNSFLVYEFVERGSLKMVLSNKDEAMELDWKKRLNVVKGVANALSYMHHEHSPPIIHQDISSNNVFLDLEYEAHVSNFGTAKL</sequence>
<evidence type="ECO:0000256" key="11">
    <source>
        <dbReference type="ARBA" id="ARBA00022777"/>
    </source>
</evidence>
<evidence type="ECO:0000313" key="21">
    <source>
        <dbReference type="RefSeq" id="XP_022732820.1"/>
    </source>
</evidence>
<dbReference type="Gene3D" id="3.30.200.20">
    <property type="entry name" value="Phosphorylase Kinase, domain 1"/>
    <property type="match status" value="1"/>
</dbReference>
<evidence type="ECO:0000256" key="17">
    <source>
        <dbReference type="ARBA" id="ARBA00047899"/>
    </source>
</evidence>
<accession>A0A6P5XX93</accession>
<evidence type="ECO:0000256" key="9">
    <source>
        <dbReference type="ARBA" id="ARBA00022737"/>
    </source>
</evidence>
<dbReference type="SUPFAM" id="SSF52058">
    <property type="entry name" value="L domain-like"/>
    <property type="match status" value="1"/>
</dbReference>
<comment type="catalytic activity">
    <reaction evidence="17">
        <text>L-threonyl-[protein] + ATP = O-phospho-L-threonyl-[protein] + ADP + H(+)</text>
        <dbReference type="Rhea" id="RHEA:46608"/>
        <dbReference type="Rhea" id="RHEA-COMP:11060"/>
        <dbReference type="Rhea" id="RHEA-COMP:11605"/>
        <dbReference type="ChEBI" id="CHEBI:15378"/>
        <dbReference type="ChEBI" id="CHEBI:30013"/>
        <dbReference type="ChEBI" id="CHEBI:30616"/>
        <dbReference type="ChEBI" id="CHEBI:61977"/>
        <dbReference type="ChEBI" id="CHEBI:456216"/>
        <dbReference type="EC" id="2.7.11.1"/>
    </reaction>
</comment>
<dbReference type="SUPFAM" id="SSF56112">
    <property type="entry name" value="Protein kinase-like (PK-like)"/>
    <property type="match status" value="1"/>
</dbReference>
<dbReference type="PROSITE" id="PS50011">
    <property type="entry name" value="PROTEIN_KINASE_DOM"/>
    <property type="match status" value="1"/>
</dbReference>
<dbReference type="GeneID" id="111286950"/>
<dbReference type="Gene3D" id="3.80.10.10">
    <property type="entry name" value="Ribonuclease Inhibitor"/>
    <property type="match status" value="2"/>
</dbReference>
<dbReference type="Pfam" id="PF00069">
    <property type="entry name" value="Pkinase"/>
    <property type="match status" value="1"/>
</dbReference>
<dbReference type="GO" id="GO:0016020">
    <property type="term" value="C:membrane"/>
    <property type="evidence" value="ECO:0007669"/>
    <property type="project" value="UniProtKB-SubCell"/>
</dbReference>
<gene>
    <name evidence="21" type="primary">LOC111286950</name>
</gene>
<dbReference type="Gene3D" id="1.10.510.10">
    <property type="entry name" value="Transferase(Phosphotransferase) domain 1"/>
    <property type="match status" value="1"/>
</dbReference>
<dbReference type="RefSeq" id="XP_022732820.1">
    <property type="nucleotide sequence ID" value="XM_022877085.1"/>
</dbReference>
<keyword evidence="10" id="KW-0547">Nucleotide-binding</keyword>
<evidence type="ECO:0000256" key="15">
    <source>
        <dbReference type="ARBA" id="ARBA00023170"/>
    </source>
</evidence>
<evidence type="ECO:0000256" key="18">
    <source>
        <dbReference type="ARBA" id="ARBA00048679"/>
    </source>
</evidence>
<dbReference type="GO" id="GO:0004674">
    <property type="term" value="F:protein serine/threonine kinase activity"/>
    <property type="evidence" value="ECO:0007669"/>
    <property type="project" value="UniProtKB-KW"/>
</dbReference>
<comment type="catalytic activity">
    <reaction evidence="18">
        <text>L-seryl-[protein] + ATP = O-phospho-L-seryl-[protein] + ADP + H(+)</text>
        <dbReference type="Rhea" id="RHEA:17989"/>
        <dbReference type="Rhea" id="RHEA-COMP:9863"/>
        <dbReference type="Rhea" id="RHEA-COMP:11604"/>
        <dbReference type="ChEBI" id="CHEBI:15378"/>
        <dbReference type="ChEBI" id="CHEBI:29999"/>
        <dbReference type="ChEBI" id="CHEBI:30616"/>
        <dbReference type="ChEBI" id="CHEBI:83421"/>
        <dbReference type="ChEBI" id="CHEBI:456216"/>
        <dbReference type="EC" id="2.7.11.1"/>
    </reaction>
</comment>
<evidence type="ECO:0000256" key="3">
    <source>
        <dbReference type="ARBA" id="ARBA00022527"/>
    </source>
</evidence>
<dbReference type="InterPro" id="IPR011009">
    <property type="entry name" value="Kinase-like_dom_sf"/>
</dbReference>
<dbReference type="GO" id="GO:0005524">
    <property type="term" value="F:ATP binding"/>
    <property type="evidence" value="ECO:0007669"/>
    <property type="project" value="UniProtKB-KW"/>
</dbReference>
<evidence type="ECO:0000256" key="8">
    <source>
        <dbReference type="ARBA" id="ARBA00022729"/>
    </source>
</evidence>
<keyword evidence="4" id="KW-0597">Phosphoprotein</keyword>
<keyword evidence="7" id="KW-0812">Transmembrane</keyword>